<dbReference type="OMA" id="YGCSALD"/>
<dbReference type="SMART" id="SM00185">
    <property type="entry name" value="ARM"/>
    <property type="match status" value="5"/>
</dbReference>
<dbReference type="Gene3D" id="1.25.10.10">
    <property type="entry name" value="Leucine-rich Repeat Variant"/>
    <property type="match status" value="1"/>
</dbReference>
<sequence length="239" mass="25628">MEKHSNHQLCLQYCCWALKNLSLNEANKKKIAASRAPRLIVDALRNYPGHAGIVEEACGCIRKLVWGNADNQNRIAQEGGIEAIINGMTMHVSKASVQQQCGLALGDLAWSNESNQARIGRSGGIPPIIAGMHAHPTHSGTQGGLALGNLASLCVANRKIIAHAGGIPAICKSMKTNLQYPGVQEYGCWALRHLALDPDCKAIAIREGAPQIIRQGMQEYPNRAGVQEQGNCALKNLLG</sequence>
<dbReference type="EnsemblProtists" id="EKX40419">
    <property type="protein sequence ID" value="EKX40419"/>
    <property type="gene ID" value="GUITHDRAFT_96304"/>
</dbReference>
<dbReference type="OrthoDB" id="10324303at2759"/>
<dbReference type="PANTHER" id="PTHR22895:SF0">
    <property type="entry name" value="ARMADILLO REPEAT-CONTAINING PROTEIN 6"/>
    <property type="match status" value="1"/>
</dbReference>
<dbReference type="PaxDb" id="55529-EKX40419"/>
<evidence type="ECO:0000313" key="4">
    <source>
        <dbReference type="Proteomes" id="UP000011087"/>
    </source>
</evidence>
<evidence type="ECO:0000256" key="1">
    <source>
        <dbReference type="ARBA" id="ARBA00022737"/>
    </source>
</evidence>
<keyword evidence="1" id="KW-0677">Repeat</keyword>
<name>L1IX13_GUITC</name>
<reference evidence="4" key="2">
    <citation type="submission" date="2012-11" db="EMBL/GenBank/DDBJ databases">
        <authorList>
            <person name="Kuo A."/>
            <person name="Curtis B.A."/>
            <person name="Tanifuji G."/>
            <person name="Burki F."/>
            <person name="Gruber A."/>
            <person name="Irimia M."/>
            <person name="Maruyama S."/>
            <person name="Arias M.C."/>
            <person name="Ball S.G."/>
            <person name="Gile G.H."/>
            <person name="Hirakawa Y."/>
            <person name="Hopkins J.F."/>
            <person name="Rensing S.A."/>
            <person name="Schmutz J."/>
            <person name="Symeonidi A."/>
            <person name="Elias M."/>
            <person name="Eveleigh R.J."/>
            <person name="Herman E.K."/>
            <person name="Klute M.J."/>
            <person name="Nakayama T."/>
            <person name="Obornik M."/>
            <person name="Reyes-Prieto A."/>
            <person name="Armbrust E.V."/>
            <person name="Aves S.J."/>
            <person name="Beiko R.G."/>
            <person name="Coutinho P."/>
            <person name="Dacks J.B."/>
            <person name="Durnford D.G."/>
            <person name="Fast N.M."/>
            <person name="Green B.R."/>
            <person name="Grisdale C."/>
            <person name="Hempe F."/>
            <person name="Henrissat B."/>
            <person name="Hoppner M.P."/>
            <person name="Ishida K.-I."/>
            <person name="Kim E."/>
            <person name="Koreny L."/>
            <person name="Kroth P.G."/>
            <person name="Liu Y."/>
            <person name="Malik S.-B."/>
            <person name="Maier U.G."/>
            <person name="McRose D."/>
            <person name="Mock T."/>
            <person name="Neilson J.A."/>
            <person name="Onodera N.T."/>
            <person name="Poole A.M."/>
            <person name="Pritham E.J."/>
            <person name="Richards T.A."/>
            <person name="Rocap G."/>
            <person name="Roy S.W."/>
            <person name="Sarai C."/>
            <person name="Schaack S."/>
            <person name="Shirato S."/>
            <person name="Slamovits C.H."/>
            <person name="Spencer D.F."/>
            <person name="Suzuki S."/>
            <person name="Worden A.Z."/>
            <person name="Zauner S."/>
            <person name="Barry K."/>
            <person name="Bell C."/>
            <person name="Bharti A.K."/>
            <person name="Crow J.A."/>
            <person name="Grimwood J."/>
            <person name="Kramer R."/>
            <person name="Lindquist E."/>
            <person name="Lucas S."/>
            <person name="Salamov A."/>
            <person name="McFadden G.I."/>
            <person name="Lane C.E."/>
            <person name="Keeling P.J."/>
            <person name="Gray M.W."/>
            <person name="Grigoriev I.V."/>
            <person name="Archibald J.M."/>
        </authorList>
    </citation>
    <scope>NUCLEOTIDE SEQUENCE</scope>
    <source>
        <strain evidence="4">CCMP2712</strain>
    </source>
</reference>
<dbReference type="KEGG" id="gtt:GUITHDRAFT_96304"/>
<dbReference type="PANTHER" id="PTHR22895">
    <property type="entry name" value="ARMADILLO REPEAT-CONTAINING PROTEIN 6"/>
    <property type="match status" value="1"/>
</dbReference>
<dbReference type="AlphaFoldDB" id="L1IX13"/>
<dbReference type="eggNOG" id="KOG4199">
    <property type="taxonomic scope" value="Eukaryota"/>
</dbReference>
<dbReference type="InterPro" id="IPR011989">
    <property type="entry name" value="ARM-like"/>
</dbReference>
<dbReference type="HOGENOM" id="CLU_019437_0_0_1"/>
<dbReference type="GeneID" id="19046984"/>
<proteinExistence type="predicted"/>
<gene>
    <name evidence="2" type="ORF">GUITHDRAFT_96304</name>
</gene>
<dbReference type="InterPro" id="IPR000225">
    <property type="entry name" value="Armadillo"/>
</dbReference>
<dbReference type="InterPro" id="IPR016024">
    <property type="entry name" value="ARM-type_fold"/>
</dbReference>
<reference evidence="3" key="3">
    <citation type="submission" date="2016-03" db="UniProtKB">
        <authorList>
            <consortium name="EnsemblProtists"/>
        </authorList>
    </citation>
    <scope>IDENTIFICATION</scope>
</reference>
<organism evidence="2">
    <name type="scientific">Guillardia theta (strain CCMP2712)</name>
    <name type="common">Cryptophyte</name>
    <dbReference type="NCBI Taxonomy" id="905079"/>
    <lineage>
        <taxon>Eukaryota</taxon>
        <taxon>Cryptophyceae</taxon>
        <taxon>Pyrenomonadales</taxon>
        <taxon>Geminigeraceae</taxon>
        <taxon>Guillardia</taxon>
    </lineage>
</organism>
<keyword evidence="4" id="KW-1185">Reference proteome</keyword>
<evidence type="ECO:0000313" key="3">
    <source>
        <dbReference type="EnsemblProtists" id="EKX40419"/>
    </source>
</evidence>
<dbReference type="SUPFAM" id="SSF48371">
    <property type="entry name" value="ARM repeat"/>
    <property type="match status" value="1"/>
</dbReference>
<accession>L1IX13</accession>
<dbReference type="RefSeq" id="XP_005827399.1">
    <property type="nucleotide sequence ID" value="XM_005827342.1"/>
</dbReference>
<dbReference type="EMBL" id="JH993031">
    <property type="protein sequence ID" value="EKX40419.1"/>
    <property type="molecule type" value="Genomic_DNA"/>
</dbReference>
<evidence type="ECO:0000313" key="2">
    <source>
        <dbReference type="EMBL" id="EKX40419.1"/>
    </source>
</evidence>
<reference evidence="2 4" key="1">
    <citation type="journal article" date="2012" name="Nature">
        <title>Algal genomes reveal evolutionary mosaicism and the fate of nucleomorphs.</title>
        <authorList>
            <consortium name="DOE Joint Genome Institute"/>
            <person name="Curtis B.A."/>
            <person name="Tanifuji G."/>
            <person name="Burki F."/>
            <person name="Gruber A."/>
            <person name="Irimia M."/>
            <person name="Maruyama S."/>
            <person name="Arias M.C."/>
            <person name="Ball S.G."/>
            <person name="Gile G.H."/>
            <person name="Hirakawa Y."/>
            <person name="Hopkins J.F."/>
            <person name="Kuo A."/>
            <person name="Rensing S.A."/>
            <person name="Schmutz J."/>
            <person name="Symeonidi A."/>
            <person name="Elias M."/>
            <person name="Eveleigh R.J."/>
            <person name="Herman E.K."/>
            <person name="Klute M.J."/>
            <person name="Nakayama T."/>
            <person name="Obornik M."/>
            <person name="Reyes-Prieto A."/>
            <person name="Armbrust E.V."/>
            <person name="Aves S.J."/>
            <person name="Beiko R.G."/>
            <person name="Coutinho P."/>
            <person name="Dacks J.B."/>
            <person name="Durnford D.G."/>
            <person name="Fast N.M."/>
            <person name="Green B.R."/>
            <person name="Grisdale C.J."/>
            <person name="Hempel F."/>
            <person name="Henrissat B."/>
            <person name="Hoppner M.P."/>
            <person name="Ishida K."/>
            <person name="Kim E."/>
            <person name="Koreny L."/>
            <person name="Kroth P.G."/>
            <person name="Liu Y."/>
            <person name="Malik S.B."/>
            <person name="Maier U.G."/>
            <person name="McRose D."/>
            <person name="Mock T."/>
            <person name="Neilson J.A."/>
            <person name="Onodera N.T."/>
            <person name="Poole A.M."/>
            <person name="Pritham E.J."/>
            <person name="Richards T.A."/>
            <person name="Rocap G."/>
            <person name="Roy S.W."/>
            <person name="Sarai C."/>
            <person name="Schaack S."/>
            <person name="Shirato S."/>
            <person name="Slamovits C.H."/>
            <person name="Spencer D.F."/>
            <person name="Suzuki S."/>
            <person name="Worden A.Z."/>
            <person name="Zauner S."/>
            <person name="Barry K."/>
            <person name="Bell C."/>
            <person name="Bharti A.K."/>
            <person name="Crow J.A."/>
            <person name="Grimwood J."/>
            <person name="Kramer R."/>
            <person name="Lindquist E."/>
            <person name="Lucas S."/>
            <person name="Salamov A."/>
            <person name="McFadden G.I."/>
            <person name="Lane C.E."/>
            <person name="Keeling P.J."/>
            <person name="Gray M.W."/>
            <person name="Grigoriev I.V."/>
            <person name="Archibald J.M."/>
        </authorList>
    </citation>
    <scope>NUCLEOTIDE SEQUENCE</scope>
    <source>
        <strain evidence="2 4">CCMP2712</strain>
    </source>
</reference>
<protein>
    <submittedName>
        <fullName evidence="2 3">Uncharacterized protein</fullName>
    </submittedName>
</protein>
<dbReference type="Proteomes" id="UP000011087">
    <property type="component" value="Unassembled WGS sequence"/>
</dbReference>